<dbReference type="PANTHER" id="PTHR31430:SF3">
    <property type="entry name" value="KINESIN MOTOR DOMAIN-CONTAINING PROTEIN"/>
    <property type="match status" value="1"/>
</dbReference>
<keyword evidence="5" id="KW-1185">Reference proteome</keyword>
<evidence type="ECO:0000256" key="1">
    <source>
        <dbReference type="ARBA" id="ARBA00022723"/>
    </source>
</evidence>
<keyword evidence="1" id="KW-0479">Metal-binding</keyword>
<dbReference type="PROSITE" id="PS00518">
    <property type="entry name" value="ZF_RING_1"/>
    <property type="match status" value="1"/>
</dbReference>
<dbReference type="PANTHER" id="PTHR31430">
    <property type="entry name" value="PROTEIN CBG22332-RELATED"/>
    <property type="match status" value="1"/>
</dbReference>
<evidence type="ECO:0000256" key="3">
    <source>
        <dbReference type="ARBA" id="ARBA00022833"/>
    </source>
</evidence>
<accession>A0A9P1MZD0</accession>
<dbReference type="EMBL" id="CANHGI010000002">
    <property type="protein sequence ID" value="CAI5441806.1"/>
    <property type="molecule type" value="Genomic_DNA"/>
</dbReference>
<dbReference type="AlphaFoldDB" id="A0A9P1MZD0"/>
<proteinExistence type="predicted"/>
<comment type="caution">
    <text evidence="4">The sequence shown here is derived from an EMBL/GenBank/DDBJ whole genome shotgun (WGS) entry which is preliminary data.</text>
</comment>
<keyword evidence="2" id="KW-0863">Zinc-finger</keyword>
<dbReference type="OrthoDB" id="5831839at2759"/>
<keyword evidence="3" id="KW-0862">Zinc</keyword>
<reference evidence="4" key="1">
    <citation type="submission" date="2022-11" db="EMBL/GenBank/DDBJ databases">
        <authorList>
            <person name="Kikuchi T."/>
        </authorList>
    </citation>
    <scope>NUCLEOTIDE SEQUENCE</scope>
    <source>
        <strain evidence="4">PS1010</strain>
    </source>
</reference>
<evidence type="ECO:0000256" key="2">
    <source>
        <dbReference type="ARBA" id="ARBA00022771"/>
    </source>
</evidence>
<evidence type="ECO:0000313" key="5">
    <source>
        <dbReference type="Proteomes" id="UP001152747"/>
    </source>
</evidence>
<dbReference type="Proteomes" id="UP001152747">
    <property type="component" value="Unassembled WGS sequence"/>
</dbReference>
<sequence length="195" mass="22168">MKSNSNIPYLIPSYLEKMKMYSKVAEIRVMYDAPTKQTTYTYQLNWNCDANQREACIKSLEKGNHIGKQATVPRSKKDSEYPVIAVCDGPCENAYPSNKLNILGRCGHYLCDKCYEIVKNSDGTRGCSSYACNWEKSLEFEETEDKKTQTSEIKNLSDESIPSISKLIIDMDDESNYTCSILSTDSKTTVTLDRR</sequence>
<name>A0A9P1MZD0_9PELO</name>
<protein>
    <recommendedName>
        <fullName evidence="6">RING-type domain-containing protein</fullName>
    </recommendedName>
</protein>
<dbReference type="InterPro" id="IPR017907">
    <property type="entry name" value="Znf_RING_CS"/>
</dbReference>
<organism evidence="4 5">
    <name type="scientific">Caenorhabditis angaria</name>
    <dbReference type="NCBI Taxonomy" id="860376"/>
    <lineage>
        <taxon>Eukaryota</taxon>
        <taxon>Metazoa</taxon>
        <taxon>Ecdysozoa</taxon>
        <taxon>Nematoda</taxon>
        <taxon>Chromadorea</taxon>
        <taxon>Rhabditida</taxon>
        <taxon>Rhabditina</taxon>
        <taxon>Rhabditomorpha</taxon>
        <taxon>Rhabditoidea</taxon>
        <taxon>Rhabditidae</taxon>
        <taxon>Peloderinae</taxon>
        <taxon>Caenorhabditis</taxon>
    </lineage>
</organism>
<evidence type="ECO:0000313" key="4">
    <source>
        <dbReference type="EMBL" id="CAI5441806.1"/>
    </source>
</evidence>
<evidence type="ECO:0008006" key="6">
    <source>
        <dbReference type="Google" id="ProtNLM"/>
    </source>
</evidence>
<dbReference type="GO" id="GO:0008270">
    <property type="term" value="F:zinc ion binding"/>
    <property type="evidence" value="ECO:0007669"/>
    <property type="project" value="UniProtKB-KW"/>
</dbReference>
<gene>
    <name evidence="4" type="ORF">CAMP_LOCUS4443</name>
</gene>